<dbReference type="OrthoDB" id="1918at2759"/>
<dbReference type="InterPro" id="IPR014848">
    <property type="entry name" value="Rgp1"/>
</dbReference>
<keyword evidence="2" id="KW-1185">Reference proteome</keyword>
<evidence type="ECO:0008006" key="3">
    <source>
        <dbReference type="Google" id="ProtNLM"/>
    </source>
</evidence>
<dbReference type="Pfam" id="PF08737">
    <property type="entry name" value="Rgp1"/>
    <property type="match status" value="1"/>
</dbReference>
<proteinExistence type="predicted"/>
<dbReference type="GeneID" id="14537365"/>
<dbReference type="KEGG" id="cot:CORT_0A11190"/>
<dbReference type="EMBL" id="HE681719">
    <property type="protein sequence ID" value="CCG21504.1"/>
    <property type="molecule type" value="Genomic_DNA"/>
</dbReference>
<gene>
    <name evidence="1" type="ORF">CORT_0A11190</name>
</gene>
<dbReference type="eggNOG" id="ENOG502RR05">
    <property type="taxonomic scope" value="Eukaryota"/>
</dbReference>
<dbReference type="Proteomes" id="UP000005018">
    <property type="component" value="Chromosome 1"/>
</dbReference>
<dbReference type="RefSeq" id="XP_003866942.1">
    <property type="nucleotide sequence ID" value="XM_003866894.1"/>
</dbReference>
<accession>H8WXJ8</accession>
<dbReference type="AlphaFoldDB" id="H8WXJ8"/>
<name>H8WXJ8_CANO9</name>
<dbReference type="PANTHER" id="PTHR12507">
    <property type="entry name" value="REDUCED GROWTH PHENOTYPE 1 RGP1, YEAST -RELATED"/>
    <property type="match status" value="1"/>
</dbReference>
<evidence type="ECO:0000313" key="1">
    <source>
        <dbReference type="EMBL" id="CCG21504.1"/>
    </source>
</evidence>
<organism evidence="1 2">
    <name type="scientific">Candida orthopsilosis (strain 90-125)</name>
    <name type="common">Yeast</name>
    <dbReference type="NCBI Taxonomy" id="1136231"/>
    <lineage>
        <taxon>Eukaryota</taxon>
        <taxon>Fungi</taxon>
        <taxon>Dikarya</taxon>
        <taxon>Ascomycota</taxon>
        <taxon>Saccharomycotina</taxon>
        <taxon>Pichiomycetes</taxon>
        <taxon>Debaryomycetaceae</taxon>
        <taxon>Candida/Lodderomyces clade</taxon>
        <taxon>Candida</taxon>
    </lineage>
</organism>
<evidence type="ECO:0000313" key="2">
    <source>
        <dbReference type="Proteomes" id="UP000005018"/>
    </source>
</evidence>
<sequence>MPLKTPSSSCSGRTYKKRLHDSLLVSLSYLEVDNDGSQICELTFQNTSKKDLTVNPTELTTAKSNAEEESSWLPSFFKSSTKTEESTKLVPSTEDESVALFLGHVQLFGYVVLNYKFPIDTSSLDMNRHQQWWNNVEYLNQYWHSEEEEEEGDEKDPHIIVENTPFIAQQLESKLTIGGNLGGVKDLIVNEYDSKPLQVNPTFLHDLINVFDSYPKSNSSLPLKDLTDTIVPIYTTPQSLLFSDLKIPKNSLKSFKFSVPVNDKLPPSYSTRSTGPACDQGWVSTRYALVISLQENSIVEPAKTIYFPFNIVPHRYVSNKVLQRFYFEEPPGLDKTWTVKSIDDEAKNSPVANGSSAKADFLKDLSDLIESDVYNMPKVSTTERRKSSIKTTSTEISDESLYTAQIPSNLKTSYQLKINDDEVCKISISKPYYHVGEDIHFKIEMKLKDKESQIIGLIAYLEAYETYHLREGGRHAVNKYEVSGNIKINTLAAALTNLNGAKATVSEYINIPKYLSPQYQSKSFMDLTYWLNFQLNFAKLAEEDVGATDLCFKSNTFLRSDAIGNTQHFKVPIHIISSAAE</sequence>
<protein>
    <recommendedName>
        <fullName evidence="3">Rgp1 protein</fullName>
    </recommendedName>
</protein>
<dbReference type="HOGENOM" id="CLU_475643_0_0_1"/>
<reference evidence="1 2" key="1">
    <citation type="journal article" date="2012" name="PLoS ONE">
        <title>Sequence and analysis of the genome of the pathogenic yeast Candida orthopsilosis.</title>
        <authorList>
            <person name="Riccombeni A."/>
            <person name="Vidanes G."/>
            <person name="Proux-Wera E."/>
            <person name="Wolfe K.H."/>
            <person name="Butler G."/>
        </authorList>
    </citation>
    <scope>NUCLEOTIDE SEQUENCE [LARGE SCALE GENOMIC DNA]</scope>
    <source>
        <strain evidence="1 2">Co 90-125</strain>
    </source>
</reference>